<proteinExistence type="predicted"/>
<evidence type="ECO:0000313" key="1">
    <source>
        <dbReference type="EMBL" id="CAD1559787.1"/>
    </source>
</evidence>
<reference evidence="1" key="1">
    <citation type="submission" date="2020-07" db="EMBL/GenBank/DDBJ databases">
        <authorList>
            <person name="Ferguson B K."/>
        </authorList>
    </citation>
    <scope>NUCLEOTIDE SEQUENCE</scope>
    <source>
        <strain evidence="1">L06</strain>
    </source>
</reference>
<dbReference type="AlphaFoldDB" id="A0A6V7KBB7"/>
<sequence length="17" mass="1992">MATTFAWLIEIPEMPIE</sequence>
<gene>
    <name evidence="1" type="ORF">BBRV_LOCUS71139</name>
</gene>
<protein>
    <submittedName>
        <fullName evidence="1">Uncharacterized protein</fullName>
    </submittedName>
</protein>
<accession>A0A6V7KBB7</accession>
<organism evidence="1">
    <name type="scientific">Bracon brevicornis</name>
    <dbReference type="NCBI Taxonomy" id="1563983"/>
    <lineage>
        <taxon>Eukaryota</taxon>
        <taxon>Metazoa</taxon>
        <taxon>Ecdysozoa</taxon>
        <taxon>Arthropoda</taxon>
        <taxon>Hexapoda</taxon>
        <taxon>Insecta</taxon>
        <taxon>Pterygota</taxon>
        <taxon>Neoptera</taxon>
        <taxon>Endopterygota</taxon>
        <taxon>Hymenoptera</taxon>
        <taxon>Apocrita</taxon>
        <taxon>Ichneumonoidea</taxon>
        <taxon>Braconidae</taxon>
        <taxon>Braconinae</taxon>
        <taxon>Bracon</taxon>
    </lineage>
</organism>
<name>A0A6V7KBB7_9HYME</name>
<dbReference type="EMBL" id="CADCXW020000023">
    <property type="protein sequence ID" value="CAD1559787.1"/>
    <property type="molecule type" value="Genomic_DNA"/>
</dbReference>